<name>A0ABR4LWF2_9EURO</name>
<dbReference type="Proteomes" id="UP001610432">
    <property type="component" value="Unassembled WGS sequence"/>
</dbReference>
<feature type="compositionally biased region" description="Low complexity" evidence="1">
    <location>
        <begin position="93"/>
        <end position="105"/>
    </location>
</feature>
<evidence type="ECO:0000256" key="1">
    <source>
        <dbReference type="SAM" id="MobiDB-lite"/>
    </source>
</evidence>
<keyword evidence="4" id="KW-1185">Reference proteome</keyword>
<accession>A0ABR4LWF2</accession>
<feature type="domain" description="Myb-like DNA-binding" evidence="2">
    <location>
        <begin position="7"/>
        <end position="54"/>
    </location>
</feature>
<protein>
    <recommendedName>
        <fullName evidence="2">Myb-like DNA-binding domain-containing protein</fullName>
    </recommendedName>
</protein>
<evidence type="ECO:0000313" key="3">
    <source>
        <dbReference type="EMBL" id="KAL2868727.1"/>
    </source>
</evidence>
<feature type="compositionally biased region" description="Basic residues" evidence="1">
    <location>
        <begin position="120"/>
        <end position="132"/>
    </location>
</feature>
<feature type="region of interest" description="Disordered" evidence="1">
    <location>
        <begin position="53"/>
        <end position="193"/>
    </location>
</feature>
<dbReference type="Pfam" id="PF22980">
    <property type="entry name" value="Myb_DNA-bind_8"/>
    <property type="match status" value="1"/>
</dbReference>
<evidence type="ECO:0000259" key="2">
    <source>
        <dbReference type="Pfam" id="PF22980"/>
    </source>
</evidence>
<dbReference type="GeneID" id="98147704"/>
<dbReference type="EMBL" id="JBFXLQ010000012">
    <property type="protein sequence ID" value="KAL2868727.1"/>
    <property type="molecule type" value="Genomic_DNA"/>
</dbReference>
<dbReference type="InterPro" id="IPR054505">
    <property type="entry name" value="Myb_DNA-bind_8"/>
</dbReference>
<proteinExistence type="predicted"/>
<organism evidence="3 4">
    <name type="scientific">Aspergillus lucknowensis</name>
    <dbReference type="NCBI Taxonomy" id="176173"/>
    <lineage>
        <taxon>Eukaryota</taxon>
        <taxon>Fungi</taxon>
        <taxon>Dikarya</taxon>
        <taxon>Ascomycota</taxon>
        <taxon>Pezizomycotina</taxon>
        <taxon>Eurotiomycetes</taxon>
        <taxon>Eurotiomycetidae</taxon>
        <taxon>Eurotiales</taxon>
        <taxon>Aspergillaceae</taxon>
        <taxon>Aspergillus</taxon>
        <taxon>Aspergillus subgen. Nidulantes</taxon>
    </lineage>
</organism>
<dbReference type="RefSeq" id="XP_070887706.1">
    <property type="nucleotide sequence ID" value="XM_071032632.1"/>
</dbReference>
<evidence type="ECO:0000313" key="4">
    <source>
        <dbReference type="Proteomes" id="UP001610432"/>
    </source>
</evidence>
<sequence length="193" mass="20440">MSTVSNEEHITLLLSCIQHSTNGKIDFAAVAKDCNIVTGPAAAKRFSRLMAAHKRSTGADPSTSNAGPVANEQAEETEAPTAPAKKGRKRKVAATTTAAGTVVPKTRGKAKVNGDDAQPPKKRARVAARKAARASAKVIKEEEIEDGDEDESGVASDADGKVKNEEEDSEGEDLDEIYEDAKSGDEEEEEEAY</sequence>
<reference evidence="3 4" key="1">
    <citation type="submission" date="2024-07" db="EMBL/GenBank/DDBJ databases">
        <title>Section-level genome sequencing and comparative genomics of Aspergillus sections Usti and Cavernicolus.</title>
        <authorList>
            <consortium name="Lawrence Berkeley National Laboratory"/>
            <person name="Nybo J.L."/>
            <person name="Vesth T.C."/>
            <person name="Theobald S."/>
            <person name="Frisvad J.C."/>
            <person name="Larsen T.O."/>
            <person name="Kjaerboelling I."/>
            <person name="Rothschild-Mancinelli K."/>
            <person name="Lyhne E.K."/>
            <person name="Kogle M.E."/>
            <person name="Barry K."/>
            <person name="Clum A."/>
            <person name="Na H."/>
            <person name="Ledsgaard L."/>
            <person name="Lin J."/>
            <person name="Lipzen A."/>
            <person name="Kuo A."/>
            <person name="Riley R."/>
            <person name="Mondo S."/>
            <person name="Labutti K."/>
            <person name="Haridas S."/>
            <person name="Pangalinan J."/>
            <person name="Salamov A.A."/>
            <person name="Simmons B.A."/>
            <person name="Magnuson J.K."/>
            <person name="Chen J."/>
            <person name="Drula E."/>
            <person name="Henrissat B."/>
            <person name="Wiebenga A."/>
            <person name="Lubbers R.J."/>
            <person name="Gomes A.C."/>
            <person name="Macurrencykelacurrency M.R."/>
            <person name="Stajich J."/>
            <person name="Grigoriev I.V."/>
            <person name="Mortensen U.H."/>
            <person name="De Vries R.P."/>
            <person name="Baker S.E."/>
            <person name="Andersen M.R."/>
        </authorList>
    </citation>
    <scope>NUCLEOTIDE SEQUENCE [LARGE SCALE GENOMIC DNA]</scope>
    <source>
        <strain evidence="3 4">CBS 449.75</strain>
    </source>
</reference>
<feature type="compositionally biased region" description="Acidic residues" evidence="1">
    <location>
        <begin position="142"/>
        <end position="152"/>
    </location>
</feature>
<gene>
    <name evidence="3" type="ORF">BJX67DRAFT_379678</name>
</gene>
<comment type="caution">
    <text evidence="3">The sequence shown here is derived from an EMBL/GenBank/DDBJ whole genome shotgun (WGS) entry which is preliminary data.</text>
</comment>
<feature type="compositionally biased region" description="Acidic residues" evidence="1">
    <location>
        <begin position="165"/>
        <end position="178"/>
    </location>
</feature>